<feature type="signal peptide" evidence="1">
    <location>
        <begin position="1"/>
        <end position="23"/>
    </location>
</feature>
<protein>
    <submittedName>
        <fullName evidence="2">Uncharacterized protein</fullName>
    </submittedName>
</protein>
<dbReference type="RefSeq" id="WP_140026436.1">
    <property type="nucleotide sequence ID" value="NZ_JBHUFG010000011.1"/>
</dbReference>
<evidence type="ECO:0000313" key="3">
    <source>
        <dbReference type="Proteomes" id="UP000312784"/>
    </source>
</evidence>
<feature type="chain" id="PRO_5047114608" evidence="1">
    <location>
        <begin position="24"/>
        <end position="280"/>
    </location>
</feature>
<dbReference type="Gene3D" id="3.90.210.10">
    <property type="entry name" value="Heat-Labile Enterotoxin, subunit A"/>
    <property type="match status" value="1"/>
</dbReference>
<keyword evidence="3" id="KW-1185">Reference proteome</keyword>
<proteinExistence type="predicted"/>
<organism evidence="2 3">
    <name type="scientific">Ochrobactrum teleogrylli</name>
    <dbReference type="NCBI Taxonomy" id="2479765"/>
    <lineage>
        <taxon>Bacteria</taxon>
        <taxon>Pseudomonadati</taxon>
        <taxon>Pseudomonadota</taxon>
        <taxon>Alphaproteobacteria</taxon>
        <taxon>Hyphomicrobiales</taxon>
        <taxon>Brucellaceae</taxon>
        <taxon>Brucella/Ochrobactrum group</taxon>
        <taxon>Ochrobactrum</taxon>
    </lineage>
</organism>
<keyword evidence="1" id="KW-0732">Signal</keyword>
<comment type="caution">
    <text evidence="2">The sequence shown here is derived from an EMBL/GenBank/DDBJ whole genome shotgun (WGS) entry which is preliminary data.</text>
</comment>
<reference evidence="2 3" key="1">
    <citation type="submission" date="2019-06" db="EMBL/GenBank/DDBJ databases">
        <title>Ochrobactrum cricket sp.nov., isolated from the insect Teleogryllus occipitalis living in deserted cropland.</title>
        <authorList>
            <person name="Hu M."/>
        </authorList>
    </citation>
    <scope>NUCLEOTIDE SEQUENCE [LARGE SCALE GENOMIC DNA]</scope>
    <source>
        <strain evidence="2 3">LCB8</strain>
    </source>
</reference>
<dbReference type="Pfam" id="PF02917">
    <property type="entry name" value="Pertussis_S1"/>
    <property type="match status" value="1"/>
</dbReference>
<dbReference type="Proteomes" id="UP000312784">
    <property type="component" value="Unassembled WGS sequence"/>
</dbReference>
<dbReference type="EMBL" id="VEWL01000028">
    <property type="protein sequence ID" value="TNV09326.1"/>
    <property type="molecule type" value="Genomic_DNA"/>
</dbReference>
<gene>
    <name evidence="2" type="ORF">FIC94_22055</name>
</gene>
<name>A0ABY2Y0N6_9HYPH</name>
<evidence type="ECO:0000256" key="1">
    <source>
        <dbReference type="SAM" id="SignalP"/>
    </source>
</evidence>
<dbReference type="SUPFAM" id="SSF56399">
    <property type="entry name" value="ADP-ribosylation"/>
    <property type="match status" value="1"/>
</dbReference>
<dbReference type="InterPro" id="IPR003898">
    <property type="entry name" value="Borpert_toxA"/>
</dbReference>
<sequence>MRYLLYCLIVILTINLSSKEALSVEAPAFVYRFDSRSPNSPNNLFQNGFKSWGGNDNIIQHVTGDSVGGVTGNKENSAFIPTSDEFDSALDFARMTFGGISSLQDKTLWIYKIKTSNSFYYVPSTLQSIIDKNYYKNSRDSLLIIEYLIREYESEREWVAVREIKNSQIYSAFPISYDKSTHKISVSKELLNDKYVYISENPIPPYVYTPGDTTIYNIYAYNGLKITPDQCQIDGNAKGATNLKDDSSFCGKFKKYTPKKYANLLRYIYTMQNLFEANLN</sequence>
<accession>A0ABY2Y0N6</accession>
<evidence type="ECO:0000313" key="2">
    <source>
        <dbReference type="EMBL" id="TNV09326.1"/>
    </source>
</evidence>